<accession>A0ABC9BZ05</accession>
<sequence>MARDDDTDSDPPPSPWSSSLPPKIAAAILRRLPSHADRVRSAAVCRPWRAATARLPRHPPLPWLALPDGTFFSFPSPAALRFPSAAAGYLGSCDDWLLFEGGAGAGEDGYLLANPFTGATARLPPLSRVRFVVGDGGAPLGWRGIADDWRAPFGATVRKLAMGPGGRVAAAMVGDGRLGKIVMCKIAGASSWVMSGHDAWRGITDITFYNGTVYAVENTGDLLAMPTGVNPRTGEPTVAWARCVVKASDHASPATARRRSKQASPPSTRYLLVHGGKLLMVHRTTSVTGGAKANKFAVFAADLAAARWSEVASVGDDTALFVGRWRSLARRVSPYGMPGNRIHFLDDDDRCFFAHGCRDKFGSYDMRDGKIYTLLPTLELCSNNGAAGTPATWLFPGDDQEVTQWCDLPYDVLGLVLVRLRSREDRAHLSEVCRDWCASARQHMRTSRPSIAV</sequence>
<reference evidence="4" key="1">
    <citation type="submission" date="2024-06" db="EMBL/GenBank/DDBJ databases">
        <authorList>
            <person name="Ryan C."/>
        </authorList>
    </citation>
    <scope>NUCLEOTIDE SEQUENCE [LARGE SCALE GENOMIC DNA]</scope>
</reference>
<reference evidence="3 4" key="2">
    <citation type="submission" date="2024-10" db="EMBL/GenBank/DDBJ databases">
        <authorList>
            <person name="Ryan C."/>
        </authorList>
    </citation>
    <scope>NUCLEOTIDE SEQUENCE [LARGE SCALE GENOMIC DNA]</scope>
</reference>
<dbReference type="InterPro" id="IPR005174">
    <property type="entry name" value="KIB1-4_b-propeller"/>
</dbReference>
<dbReference type="CDD" id="cd09917">
    <property type="entry name" value="F-box_SF"/>
    <property type="match status" value="1"/>
</dbReference>
<keyword evidence="4" id="KW-1185">Reference proteome</keyword>
<proteinExistence type="predicted"/>
<dbReference type="InterPro" id="IPR036047">
    <property type="entry name" value="F-box-like_dom_sf"/>
</dbReference>
<dbReference type="AlphaFoldDB" id="A0ABC9BZ05"/>
<gene>
    <name evidence="3" type="ORF">URODEC1_LOCUS69694</name>
</gene>
<dbReference type="SUPFAM" id="SSF81383">
    <property type="entry name" value="F-box domain"/>
    <property type="match status" value="2"/>
</dbReference>
<protein>
    <recommendedName>
        <fullName evidence="2">F-box domain-containing protein</fullName>
    </recommendedName>
</protein>
<evidence type="ECO:0000313" key="4">
    <source>
        <dbReference type="Proteomes" id="UP001497457"/>
    </source>
</evidence>
<dbReference type="Pfam" id="PF12937">
    <property type="entry name" value="F-box-like"/>
    <property type="match status" value="1"/>
</dbReference>
<dbReference type="EMBL" id="OZ075138">
    <property type="protein sequence ID" value="CAL5009840.1"/>
    <property type="molecule type" value="Genomic_DNA"/>
</dbReference>
<organism evidence="3 4">
    <name type="scientific">Urochloa decumbens</name>
    <dbReference type="NCBI Taxonomy" id="240449"/>
    <lineage>
        <taxon>Eukaryota</taxon>
        <taxon>Viridiplantae</taxon>
        <taxon>Streptophyta</taxon>
        <taxon>Embryophyta</taxon>
        <taxon>Tracheophyta</taxon>
        <taxon>Spermatophyta</taxon>
        <taxon>Magnoliopsida</taxon>
        <taxon>Liliopsida</taxon>
        <taxon>Poales</taxon>
        <taxon>Poaceae</taxon>
        <taxon>PACMAD clade</taxon>
        <taxon>Panicoideae</taxon>
        <taxon>Panicodae</taxon>
        <taxon>Paniceae</taxon>
        <taxon>Melinidinae</taxon>
        <taxon>Urochloa</taxon>
    </lineage>
</organism>
<evidence type="ECO:0000313" key="3">
    <source>
        <dbReference type="EMBL" id="CAL5009840.1"/>
    </source>
</evidence>
<dbReference type="SMART" id="SM00256">
    <property type="entry name" value="FBOX"/>
    <property type="match status" value="2"/>
</dbReference>
<name>A0ABC9BZ05_9POAL</name>
<dbReference type="Pfam" id="PF00646">
    <property type="entry name" value="F-box"/>
    <property type="match status" value="1"/>
</dbReference>
<dbReference type="Gene3D" id="1.20.1280.50">
    <property type="match status" value="2"/>
</dbReference>
<evidence type="ECO:0000256" key="1">
    <source>
        <dbReference type="SAM" id="MobiDB-lite"/>
    </source>
</evidence>
<dbReference type="PANTHER" id="PTHR33110:SF110">
    <property type="entry name" value="OS11G0624400 PROTEIN"/>
    <property type="match status" value="1"/>
</dbReference>
<dbReference type="Pfam" id="PF03478">
    <property type="entry name" value="Beta-prop_KIB1-4"/>
    <property type="match status" value="1"/>
</dbReference>
<dbReference type="PANTHER" id="PTHR33110">
    <property type="entry name" value="F-BOX/KELCH-REPEAT PROTEIN-RELATED"/>
    <property type="match status" value="1"/>
</dbReference>
<dbReference type="Proteomes" id="UP001497457">
    <property type="component" value="Chromosome 28b"/>
</dbReference>
<feature type="domain" description="F-box" evidence="2">
    <location>
        <begin position="20"/>
        <end position="61"/>
    </location>
</feature>
<feature type="region of interest" description="Disordered" evidence="1">
    <location>
        <begin position="1"/>
        <end position="21"/>
    </location>
</feature>
<feature type="domain" description="F-box" evidence="2">
    <location>
        <begin position="408"/>
        <end position="451"/>
    </location>
</feature>
<dbReference type="InterPro" id="IPR001810">
    <property type="entry name" value="F-box_dom"/>
</dbReference>
<evidence type="ECO:0000259" key="2">
    <source>
        <dbReference type="SMART" id="SM00256"/>
    </source>
</evidence>